<feature type="signal peptide" evidence="1">
    <location>
        <begin position="1"/>
        <end position="21"/>
    </location>
</feature>
<protein>
    <submittedName>
        <fullName evidence="2">Uncharacterized protein</fullName>
    </submittedName>
</protein>
<evidence type="ECO:0000313" key="3">
    <source>
        <dbReference type="Proteomes" id="UP001236303"/>
    </source>
</evidence>
<dbReference type="AlphaFoldDB" id="A0AAW6Y4L4"/>
<evidence type="ECO:0000256" key="1">
    <source>
        <dbReference type="SAM" id="SignalP"/>
    </source>
</evidence>
<comment type="caution">
    <text evidence="2">The sequence shown here is derived from an EMBL/GenBank/DDBJ whole genome shotgun (WGS) entry which is preliminary data.</text>
</comment>
<evidence type="ECO:0000313" key="2">
    <source>
        <dbReference type="EMBL" id="MDK7242382.1"/>
    </source>
</evidence>
<name>A0AAW6Y4L4_NEISU</name>
<sequence length="215" mass="24240">MKRSIKYLSMAVLALTTNAWAGSAEEELLNAFVKCDASMFDILKNKQEPLSKYAPIEKVGKTARFQLGSADEDGKRQVIFNKPIILNGIRFVSFDTIYSEFPFNETGKNPVFYFWGFEVEEARAADLVVKFPQWGLKPMGKNFATPSQIIINSNQSVRWQPNMQATTGSIPAKNTVEKLLILEESNGKTSLYCTIQGYPNDKLIRRERLDLIGGK</sequence>
<proteinExistence type="predicted"/>
<dbReference type="EMBL" id="JASOPA010000003">
    <property type="protein sequence ID" value="MDK7242382.1"/>
    <property type="molecule type" value="Genomic_DNA"/>
</dbReference>
<feature type="chain" id="PRO_5043655859" evidence="1">
    <location>
        <begin position="22"/>
        <end position="215"/>
    </location>
</feature>
<dbReference type="Proteomes" id="UP001236303">
    <property type="component" value="Unassembled WGS sequence"/>
</dbReference>
<keyword evidence="1" id="KW-0732">Signal</keyword>
<accession>A0AAW6Y4L4</accession>
<organism evidence="2 3">
    <name type="scientific">Neisseria subflava</name>
    <dbReference type="NCBI Taxonomy" id="28449"/>
    <lineage>
        <taxon>Bacteria</taxon>
        <taxon>Pseudomonadati</taxon>
        <taxon>Pseudomonadota</taxon>
        <taxon>Betaproteobacteria</taxon>
        <taxon>Neisseriales</taxon>
        <taxon>Neisseriaceae</taxon>
        <taxon>Neisseria</taxon>
    </lineage>
</organism>
<dbReference type="RefSeq" id="WP_107768617.1">
    <property type="nucleotide sequence ID" value="NZ_JASOPA010000003.1"/>
</dbReference>
<gene>
    <name evidence="2" type="ORF">QP451_04915</name>
</gene>
<reference evidence="2" key="1">
    <citation type="submission" date="2023-05" db="EMBL/GenBank/DDBJ databases">
        <title>Cataloging the Phylogenetic Diversity of Human Bladder Bacteria.</title>
        <authorList>
            <person name="Du J."/>
        </authorList>
    </citation>
    <scope>NUCLEOTIDE SEQUENCE</scope>
    <source>
        <strain evidence="2">UMB1050</strain>
    </source>
</reference>